<dbReference type="WBParaSite" id="scaffold8288_cov196.g12923">
    <property type="protein sequence ID" value="scaffold8288_cov196.g12923"/>
    <property type="gene ID" value="scaffold8288_cov196.g12923"/>
</dbReference>
<dbReference type="GO" id="GO:0008233">
    <property type="term" value="F:peptidase activity"/>
    <property type="evidence" value="ECO:0007669"/>
    <property type="project" value="UniProtKB-KW"/>
</dbReference>
<feature type="signal peptide" evidence="4">
    <location>
        <begin position="1"/>
        <end position="21"/>
    </location>
</feature>
<proteinExistence type="inferred from homology"/>
<keyword evidence="6" id="KW-1185">Reference proteome</keyword>
<evidence type="ECO:0000256" key="3">
    <source>
        <dbReference type="ARBA" id="ARBA00022801"/>
    </source>
</evidence>
<feature type="chain" id="PRO_5036903295" evidence="4">
    <location>
        <begin position="22"/>
        <end position="256"/>
    </location>
</feature>
<dbReference type="AlphaFoldDB" id="A0A915N910"/>
<sequence length="256" mass="29881">MFKQKFPAIFIIFFLVNYSLETEVGESSGIETRYDTNNNNELTSEEVEDLIERIEILKPYAERVSEKVAIKMNKEFEKYPEKYHHAFDEEIFKTKVKENKSCGEIKIAAYELFKNSTKVGVFHSGVFVCGIEIHFHRPGLEYWKPKHFHTRFNGGHFKQYDGISIKNENGGSRTAQTNLSFAQIVKVIDSNFAEDYTKETYNVITNNCLKFARELISKIADKEENEHFVWPTSVIFPLKKPFKKGMKMAKKFTKKL</sequence>
<evidence type="ECO:0000259" key="5">
    <source>
        <dbReference type="Pfam" id="PF05903"/>
    </source>
</evidence>
<evidence type="ECO:0000313" key="7">
    <source>
        <dbReference type="WBParaSite" id="scaffold8288_cov196.g12923"/>
    </source>
</evidence>
<reference evidence="7" key="1">
    <citation type="submission" date="2022-11" db="UniProtKB">
        <authorList>
            <consortium name="WormBaseParasite"/>
        </authorList>
    </citation>
    <scope>IDENTIFICATION</scope>
</reference>
<evidence type="ECO:0000256" key="1">
    <source>
        <dbReference type="ARBA" id="ARBA00008140"/>
    </source>
</evidence>
<comment type="similarity">
    <text evidence="1">Belongs to the DeSI family.</text>
</comment>
<dbReference type="InterPro" id="IPR018247">
    <property type="entry name" value="EF_Hand_1_Ca_BS"/>
</dbReference>
<dbReference type="Gene3D" id="3.90.1720.30">
    <property type="entry name" value="PPPDE domains"/>
    <property type="match status" value="1"/>
</dbReference>
<feature type="domain" description="PPPDE" evidence="5">
    <location>
        <begin position="117"/>
        <end position="223"/>
    </location>
</feature>
<dbReference type="GO" id="GO:0006508">
    <property type="term" value="P:proteolysis"/>
    <property type="evidence" value="ECO:0007669"/>
    <property type="project" value="UniProtKB-KW"/>
</dbReference>
<evidence type="ECO:0000313" key="6">
    <source>
        <dbReference type="Proteomes" id="UP000887561"/>
    </source>
</evidence>
<evidence type="ECO:0000256" key="2">
    <source>
        <dbReference type="ARBA" id="ARBA00022670"/>
    </source>
</evidence>
<dbReference type="Proteomes" id="UP000887561">
    <property type="component" value="Unplaced"/>
</dbReference>
<evidence type="ECO:0000256" key="4">
    <source>
        <dbReference type="SAM" id="SignalP"/>
    </source>
</evidence>
<keyword evidence="2" id="KW-0645">Protease</keyword>
<organism evidence="6 7">
    <name type="scientific">Meloidogyne javanica</name>
    <name type="common">Root-knot nematode worm</name>
    <dbReference type="NCBI Taxonomy" id="6303"/>
    <lineage>
        <taxon>Eukaryota</taxon>
        <taxon>Metazoa</taxon>
        <taxon>Ecdysozoa</taxon>
        <taxon>Nematoda</taxon>
        <taxon>Chromadorea</taxon>
        <taxon>Rhabditida</taxon>
        <taxon>Tylenchina</taxon>
        <taxon>Tylenchomorpha</taxon>
        <taxon>Tylenchoidea</taxon>
        <taxon>Meloidogynidae</taxon>
        <taxon>Meloidogyninae</taxon>
        <taxon>Meloidogyne</taxon>
        <taxon>Meloidogyne incognita group</taxon>
    </lineage>
</organism>
<dbReference type="PROSITE" id="PS00018">
    <property type="entry name" value="EF_HAND_1"/>
    <property type="match status" value="1"/>
</dbReference>
<protein>
    <submittedName>
        <fullName evidence="7">PPPDE domain-containing protein</fullName>
    </submittedName>
</protein>
<dbReference type="Pfam" id="PF05903">
    <property type="entry name" value="Peptidase_C97"/>
    <property type="match status" value="1"/>
</dbReference>
<keyword evidence="4" id="KW-0732">Signal</keyword>
<name>A0A915N910_MELJA</name>
<dbReference type="InterPro" id="IPR042266">
    <property type="entry name" value="PPPDE_sf"/>
</dbReference>
<accession>A0A915N910</accession>
<dbReference type="InterPro" id="IPR008580">
    <property type="entry name" value="PPPDE_dom"/>
</dbReference>
<keyword evidence="3" id="KW-0378">Hydrolase</keyword>